<feature type="compositionally biased region" description="Acidic residues" evidence="2">
    <location>
        <begin position="245"/>
        <end position="273"/>
    </location>
</feature>
<feature type="compositionally biased region" description="Polar residues" evidence="2">
    <location>
        <begin position="132"/>
        <end position="163"/>
    </location>
</feature>
<organism evidence="3 4">
    <name type="scientific">Nasonia vitripennis</name>
    <name type="common">Parasitic wasp</name>
    <dbReference type="NCBI Taxonomy" id="7425"/>
    <lineage>
        <taxon>Eukaryota</taxon>
        <taxon>Metazoa</taxon>
        <taxon>Ecdysozoa</taxon>
        <taxon>Arthropoda</taxon>
        <taxon>Hexapoda</taxon>
        <taxon>Insecta</taxon>
        <taxon>Pterygota</taxon>
        <taxon>Neoptera</taxon>
        <taxon>Endopterygota</taxon>
        <taxon>Hymenoptera</taxon>
        <taxon>Apocrita</taxon>
        <taxon>Proctotrupomorpha</taxon>
        <taxon>Chalcidoidea</taxon>
        <taxon>Pteromalidae</taxon>
        <taxon>Pteromalinae</taxon>
        <taxon>Nasonia</taxon>
    </lineage>
</organism>
<feature type="region of interest" description="Disordered" evidence="2">
    <location>
        <begin position="182"/>
        <end position="287"/>
    </location>
</feature>
<name>A0A7M7QFL9_NASVI</name>
<dbReference type="AlphaFoldDB" id="A0A7M7QFL9"/>
<sequence length="287" mass="33416">MAQQITVEQFKLRYSDPSSEDLLYNKLSSCFQLSNQNYEKYADEIKQRLNKLKEHINLNNQDRNLISMKIGFYENVAKNTFINGIKEPYHTHLTHFELADIEACLIKCRKLDNHEQQAACLNFARQRESKPKTNNVNNNSKGTSPFMNQRNNSPFNNSGANKSPFSFAPRPATAQNNFVPTFANNFGRPIQQNRPTPMSINTRNTNRPNNNQSNRSNNFVPQNKFFRSTGPPNFISEELHYQEEQQPEEDAYNEEQEDINVNDDNYENQENSENENFQRDSDPTEET</sequence>
<accession>A0A7M7QFL9</accession>
<dbReference type="OrthoDB" id="6765300at2759"/>
<dbReference type="RefSeq" id="XP_031785915.1">
    <property type="nucleotide sequence ID" value="XM_031930055.1"/>
</dbReference>
<dbReference type="Proteomes" id="UP000002358">
    <property type="component" value="Unassembled WGS sequence"/>
</dbReference>
<feature type="compositionally biased region" description="Polar residues" evidence="2">
    <location>
        <begin position="182"/>
        <end position="200"/>
    </location>
</feature>
<evidence type="ECO:0000256" key="1">
    <source>
        <dbReference type="SAM" id="Coils"/>
    </source>
</evidence>
<feature type="region of interest" description="Disordered" evidence="2">
    <location>
        <begin position="126"/>
        <end position="163"/>
    </location>
</feature>
<feature type="compositionally biased region" description="Basic and acidic residues" evidence="2">
    <location>
        <begin position="276"/>
        <end position="287"/>
    </location>
</feature>
<dbReference type="KEGG" id="nvi:116417335"/>
<evidence type="ECO:0000313" key="3">
    <source>
        <dbReference type="EnsemblMetazoa" id="XP_031785915"/>
    </source>
</evidence>
<protein>
    <submittedName>
        <fullName evidence="3">Uncharacterized protein</fullName>
    </submittedName>
</protein>
<evidence type="ECO:0000313" key="4">
    <source>
        <dbReference type="Proteomes" id="UP000002358"/>
    </source>
</evidence>
<evidence type="ECO:0000256" key="2">
    <source>
        <dbReference type="SAM" id="MobiDB-lite"/>
    </source>
</evidence>
<proteinExistence type="predicted"/>
<dbReference type="InParanoid" id="A0A7M7QFL9"/>
<feature type="compositionally biased region" description="Low complexity" evidence="2">
    <location>
        <begin position="201"/>
        <end position="218"/>
    </location>
</feature>
<dbReference type="GeneID" id="116417335"/>
<keyword evidence="1" id="KW-0175">Coiled coil</keyword>
<feature type="coiled-coil region" evidence="1">
    <location>
        <begin position="35"/>
        <end position="62"/>
    </location>
</feature>
<dbReference type="EnsemblMetazoa" id="XM_031930055">
    <property type="protein sequence ID" value="XP_031785915"/>
    <property type="gene ID" value="LOC116417335"/>
</dbReference>
<keyword evidence="4" id="KW-1185">Reference proteome</keyword>
<reference evidence="3" key="1">
    <citation type="submission" date="2021-01" db="UniProtKB">
        <authorList>
            <consortium name="EnsemblMetazoa"/>
        </authorList>
    </citation>
    <scope>IDENTIFICATION</scope>
</reference>